<reference evidence="9" key="1">
    <citation type="journal article" date="2006" name="Science">
        <title>Ancient noncoding elements conserved in the human genome.</title>
        <authorList>
            <person name="Venkatesh B."/>
            <person name="Kirkness E.F."/>
            <person name="Loh Y.H."/>
            <person name="Halpern A.L."/>
            <person name="Lee A.P."/>
            <person name="Johnson J."/>
            <person name="Dandona N."/>
            <person name="Viswanathan L.D."/>
            <person name="Tay A."/>
            <person name="Venter J.C."/>
            <person name="Strausberg R.L."/>
            <person name="Brenner S."/>
        </authorList>
    </citation>
    <scope>NUCLEOTIDE SEQUENCE [LARGE SCALE GENOMIC DNA]</scope>
</reference>
<dbReference type="Proteomes" id="UP000314986">
    <property type="component" value="Unassembled WGS sequence"/>
</dbReference>
<reference evidence="9" key="3">
    <citation type="journal article" date="2014" name="Nature">
        <title>Elephant shark genome provides unique insights into gnathostome evolution.</title>
        <authorList>
            <consortium name="International Elephant Shark Genome Sequencing Consortium"/>
            <person name="Venkatesh B."/>
            <person name="Lee A.P."/>
            <person name="Ravi V."/>
            <person name="Maurya A.K."/>
            <person name="Lian M.M."/>
            <person name="Swann J.B."/>
            <person name="Ohta Y."/>
            <person name="Flajnik M.F."/>
            <person name="Sutoh Y."/>
            <person name="Kasahara M."/>
            <person name="Hoon S."/>
            <person name="Gangu V."/>
            <person name="Roy S.W."/>
            <person name="Irimia M."/>
            <person name="Korzh V."/>
            <person name="Kondrychyn I."/>
            <person name="Lim Z.W."/>
            <person name="Tay B.H."/>
            <person name="Tohari S."/>
            <person name="Kong K.W."/>
            <person name="Ho S."/>
            <person name="Lorente-Galdos B."/>
            <person name="Quilez J."/>
            <person name="Marques-Bonet T."/>
            <person name="Raney B.J."/>
            <person name="Ingham P.W."/>
            <person name="Tay A."/>
            <person name="Hillier L.W."/>
            <person name="Minx P."/>
            <person name="Boehm T."/>
            <person name="Wilson R.K."/>
            <person name="Brenner S."/>
            <person name="Warren W.C."/>
        </authorList>
    </citation>
    <scope>NUCLEOTIDE SEQUENCE [LARGE SCALE GENOMIC DNA]</scope>
</reference>
<dbReference type="InterPro" id="IPR050127">
    <property type="entry name" value="Serine_Proteases_S1"/>
</dbReference>
<dbReference type="PRINTS" id="PR00722">
    <property type="entry name" value="CHYMOTRYPSIN"/>
</dbReference>
<proteinExistence type="predicted"/>
<reference evidence="8" key="5">
    <citation type="submission" date="2025-09" db="UniProtKB">
        <authorList>
            <consortium name="Ensembl"/>
        </authorList>
    </citation>
    <scope>IDENTIFICATION</scope>
</reference>
<dbReference type="GO" id="GO:0006508">
    <property type="term" value="P:proteolysis"/>
    <property type="evidence" value="ECO:0007669"/>
    <property type="project" value="UniProtKB-KW"/>
</dbReference>
<dbReference type="PANTHER" id="PTHR24264">
    <property type="entry name" value="TRYPSIN-RELATED"/>
    <property type="match status" value="1"/>
</dbReference>
<sequence length="158" mass="17367">LWLARRGKIVGGYECSIHSKPWMVSINIGYHFCGGTLISDRWVVSAAHCCPEYTTVILGDHNLYDIEGSEQIMYVEAIYWNQDYDYQTLDHDIMLVKLASAAILSPSVQPAKLPTDCPTADEACVVSGWGNLLSNGGGLPSLTSPSCPTFCTVWMCRS</sequence>
<keyword evidence="2" id="KW-0964">Secreted</keyword>
<name>A0A4W3H6T4_CALMI</name>
<dbReference type="SMART" id="SM00020">
    <property type="entry name" value="Tryp_SPc"/>
    <property type="match status" value="1"/>
</dbReference>
<dbReference type="Pfam" id="PF00089">
    <property type="entry name" value="Trypsin"/>
    <property type="match status" value="1"/>
</dbReference>
<evidence type="ECO:0000256" key="1">
    <source>
        <dbReference type="ARBA" id="ARBA00004613"/>
    </source>
</evidence>
<evidence type="ECO:0000256" key="5">
    <source>
        <dbReference type="ARBA" id="ARBA00022825"/>
    </source>
</evidence>
<keyword evidence="5" id="KW-0720">Serine protease</keyword>
<evidence type="ECO:0000256" key="6">
    <source>
        <dbReference type="ARBA" id="ARBA00023157"/>
    </source>
</evidence>
<dbReference type="PROSITE" id="PS00134">
    <property type="entry name" value="TRYPSIN_HIS"/>
    <property type="match status" value="1"/>
</dbReference>
<dbReference type="InterPro" id="IPR018114">
    <property type="entry name" value="TRYPSIN_HIS"/>
</dbReference>
<protein>
    <submittedName>
        <fullName evidence="8">Serine protease 2</fullName>
    </submittedName>
</protein>
<accession>A0A4W3H6T4</accession>
<dbReference type="InterPro" id="IPR043504">
    <property type="entry name" value="Peptidase_S1_PA_chymotrypsin"/>
</dbReference>
<dbReference type="GO" id="GO:0004252">
    <property type="term" value="F:serine-type endopeptidase activity"/>
    <property type="evidence" value="ECO:0007669"/>
    <property type="project" value="InterPro"/>
</dbReference>
<dbReference type="PANTHER" id="PTHR24264:SF65">
    <property type="entry name" value="SRCR DOMAIN-CONTAINING PROTEIN"/>
    <property type="match status" value="1"/>
</dbReference>
<dbReference type="OMA" id="NTKSSGC"/>
<evidence type="ECO:0000256" key="4">
    <source>
        <dbReference type="ARBA" id="ARBA00022801"/>
    </source>
</evidence>
<keyword evidence="4" id="KW-0378">Hydrolase</keyword>
<evidence type="ECO:0000256" key="3">
    <source>
        <dbReference type="ARBA" id="ARBA00022670"/>
    </source>
</evidence>
<dbReference type="GeneTree" id="ENSGT01050000244883"/>
<feature type="domain" description="Peptidase S1" evidence="7">
    <location>
        <begin position="9"/>
        <end position="158"/>
    </location>
</feature>
<dbReference type="InParanoid" id="A0A4W3H6T4"/>
<evidence type="ECO:0000313" key="9">
    <source>
        <dbReference type="Proteomes" id="UP000314986"/>
    </source>
</evidence>
<evidence type="ECO:0000259" key="7">
    <source>
        <dbReference type="PROSITE" id="PS50240"/>
    </source>
</evidence>
<dbReference type="InterPro" id="IPR001314">
    <property type="entry name" value="Peptidase_S1A"/>
</dbReference>
<dbReference type="GO" id="GO:0005615">
    <property type="term" value="C:extracellular space"/>
    <property type="evidence" value="ECO:0007669"/>
    <property type="project" value="TreeGrafter"/>
</dbReference>
<evidence type="ECO:0000256" key="2">
    <source>
        <dbReference type="ARBA" id="ARBA00022525"/>
    </source>
</evidence>
<reference evidence="9" key="2">
    <citation type="journal article" date="2007" name="PLoS Biol.">
        <title>Survey sequencing and comparative analysis of the elephant shark (Callorhinchus milii) genome.</title>
        <authorList>
            <person name="Venkatesh B."/>
            <person name="Kirkness E.F."/>
            <person name="Loh Y.H."/>
            <person name="Halpern A.L."/>
            <person name="Lee A.P."/>
            <person name="Johnson J."/>
            <person name="Dandona N."/>
            <person name="Viswanathan L.D."/>
            <person name="Tay A."/>
            <person name="Venter J.C."/>
            <person name="Strausberg R.L."/>
            <person name="Brenner S."/>
        </authorList>
    </citation>
    <scope>NUCLEOTIDE SEQUENCE [LARGE SCALE GENOMIC DNA]</scope>
</reference>
<dbReference type="Ensembl" id="ENSCMIT00000005861.1">
    <property type="protein sequence ID" value="ENSCMIP00000005669.1"/>
    <property type="gene ID" value="ENSCMIG00000003282.1"/>
</dbReference>
<dbReference type="InterPro" id="IPR009003">
    <property type="entry name" value="Peptidase_S1_PA"/>
</dbReference>
<keyword evidence="6" id="KW-1015">Disulfide bond</keyword>
<dbReference type="SUPFAM" id="SSF50494">
    <property type="entry name" value="Trypsin-like serine proteases"/>
    <property type="match status" value="1"/>
</dbReference>
<dbReference type="STRING" id="7868.ENSCMIP00000005669"/>
<dbReference type="PROSITE" id="PS50240">
    <property type="entry name" value="TRYPSIN_DOM"/>
    <property type="match status" value="1"/>
</dbReference>
<gene>
    <name evidence="8" type="primary">PRSS2</name>
    <name evidence="8" type="synonym">PRSS3</name>
</gene>
<reference evidence="8" key="4">
    <citation type="submission" date="2025-08" db="UniProtKB">
        <authorList>
            <consortium name="Ensembl"/>
        </authorList>
    </citation>
    <scope>IDENTIFICATION</scope>
</reference>
<dbReference type="InterPro" id="IPR001254">
    <property type="entry name" value="Trypsin_dom"/>
</dbReference>
<dbReference type="Gene3D" id="2.40.10.10">
    <property type="entry name" value="Trypsin-like serine proteases"/>
    <property type="match status" value="2"/>
</dbReference>
<dbReference type="CDD" id="cd00190">
    <property type="entry name" value="Tryp_SPc"/>
    <property type="match status" value="1"/>
</dbReference>
<keyword evidence="9" id="KW-1185">Reference proteome</keyword>
<evidence type="ECO:0000313" key="8">
    <source>
        <dbReference type="Ensembl" id="ENSCMIP00000005669.1"/>
    </source>
</evidence>
<dbReference type="AlphaFoldDB" id="A0A4W3H6T4"/>
<comment type="subcellular location">
    <subcellularLocation>
        <location evidence="1">Secreted</location>
    </subcellularLocation>
</comment>
<organism evidence="8 9">
    <name type="scientific">Callorhinchus milii</name>
    <name type="common">Ghost shark</name>
    <dbReference type="NCBI Taxonomy" id="7868"/>
    <lineage>
        <taxon>Eukaryota</taxon>
        <taxon>Metazoa</taxon>
        <taxon>Chordata</taxon>
        <taxon>Craniata</taxon>
        <taxon>Vertebrata</taxon>
        <taxon>Chondrichthyes</taxon>
        <taxon>Holocephali</taxon>
        <taxon>Chimaeriformes</taxon>
        <taxon>Callorhinchidae</taxon>
        <taxon>Callorhinchus</taxon>
    </lineage>
</organism>
<keyword evidence="3" id="KW-0645">Protease</keyword>
<dbReference type="FunFam" id="2.40.10.10:FF:000166">
    <property type="entry name" value="Trypsin"/>
    <property type="match status" value="1"/>
</dbReference>